<dbReference type="Proteomes" id="UP001054945">
    <property type="component" value="Unassembled WGS sequence"/>
</dbReference>
<evidence type="ECO:0000313" key="1">
    <source>
        <dbReference type="EMBL" id="GIY11708.1"/>
    </source>
</evidence>
<dbReference type="AlphaFoldDB" id="A0AAV4QNT7"/>
<name>A0AAV4QNT7_CAEEX</name>
<reference evidence="1 2" key="1">
    <citation type="submission" date="2021-06" db="EMBL/GenBank/DDBJ databases">
        <title>Caerostris extrusa draft genome.</title>
        <authorList>
            <person name="Kono N."/>
            <person name="Arakawa K."/>
        </authorList>
    </citation>
    <scope>NUCLEOTIDE SEQUENCE [LARGE SCALE GENOMIC DNA]</scope>
</reference>
<comment type="caution">
    <text evidence="1">The sequence shown here is derived from an EMBL/GenBank/DDBJ whole genome shotgun (WGS) entry which is preliminary data.</text>
</comment>
<dbReference type="EMBL" id="BPLR01006685">
    <property type="protein sequence ID" value="GIY11708.1"/>
    <property type="molecule type" value="Genomic_DNA"/>
</dbReference>
<keyword evidence="2" id="KW-1185">Reference proteome</keyword>
<gene>
    <name evidence="1" type="ORF">CEXT_743221</name>
</gene>
<evidence type="ECO:0000313" key="2">
    <source>
        <dbReference type="Proteomes" id="UP001054945"/>
    </source>
</evidence>
<organism evidence="1 2">
    <name type="scientific">Caerostris extrusa</name>
    <name type="common">Bark spider</name>
    <name type="synonym">Caerostris bankana</name>
    <dbReference type="NCBI Taxonomy" id="172846"/>
    <lineage>
        <taxon>Eukaryota</taxon>
        <taxon>Metazoa</taxon>
        <taxon>Ecdysozoa</taxon>
        <taxon>Arthropoda</taxon>
        <taxon>Chelicerata</taxon>
        <taxon>Arachnida</taxon>
        <taxon>Araneae</taxon>
        <taxon>Araneomorphae</taxon>
        <taxon>Entelegynae</taxon>
        <taxon>Araneoidea</taxon>
        <taxon>Araneidae</taxon>
        <taxon>Caerostris</taxon>
    </lineage>
</organism>
<proteinExistence type="predicted"/>
<protein>
    <submittedName>
        <fullName evidence="1">Uncharacterized protein</fullName>
    </submittedName>
</protein>
<accession>A0AAV4QNT7</accession>
<sequence>MSRTAFQALVFITMQAHSDGCVRQKNVFLEIKKNCMNSSHPQIRSSSVPRQKRDSLLNSMQCQSADKRDIAYDTTLIESLHDIMKKTDILTGCRGRNTISAMFRDTSGSMPRLKGFSLH</sequence>